<feature type="region of interest" description="Disordered" evidence="10">
    <location>
        <begin position="606"/>
        <end position="798"/>
    </location>
</feature>
<feature type="compositionally biased region" description="Basic and acidic residues" evidence="10">
    <location>
        <begin position="721"/>
        <end position="748"/>
    </location>
</feature>
<feature type="compositionally biased region" description="Polar residues" evidence="10">
    <location>
        <begin position="52"/>
        <end position="69"/>
    </location>
</feature>
<evidence type="ECO:0000259" key="11">
    <source>
        <dbReference type="SMART" id="SM00967"/>
    </source>
</evidence>
<feature type="domain" description="RNA 2-O ribose methyltransferase substrate binding" evidence="11">
    <location>
        <begin position="223"/>
        <end position="305"/>
    </location>
</feature>
<sequence length="905" mass="100451">MYRGIAHPGLSRISTSCHASGHINLGFRYGCRQLSSTAVAWKSHPPSWMLRGNSTSPTPNVSWTATPPNSEDKSPWPDNPGEVTWSHPAIRKHVTVDSPRWDGPPPVPAYTRKPQLPNFRGHSVLDKEDGSTKLPFYRWPSQSYSPLDGELESWAHQSGTAGPPADRERESRQKFLAEYDARPHFRTHGESHYGGFYADGREEMTVLKKPAKVLPFSTATSEFLYGYNICKLAMKEQRRQIYKLYVYGGLMRQAGSIERERILKSMATDCNIPVISTMDVSLLDAMSKGRPHNGFALEAEPLEIPKVGYLVRPSEIGVFNAPIHQSSQYVQIRVKGRNRRPFVLVLDEVLDGGNFGAILRSAYFLGVDAVFIVSKNSTPATAVTSRSSAGALECIDYYDVGHLPTFIGRSQLSGWKFYGAMPAPTQGELRASKTKPVKWYDLEGLGDPASHAPVALVLGNEADGLRPSIQKLMDAFVTIRKAEEVDEVVDSLNVGVAASILTHAFLYPAAKGAKSEPVMDRRTERKVLDQASATENTLFKIDDGKYTAPKYEGANRLVGATAGGKPSLLEALKAVESQEVEENPLKGWNPDDEIDGLWEEEEAGDDILGGKEKQDLKGGQTAAKDEPESLKENEEGWEGEIEESSSNQASIRTEEATFTESKNETIGMTQEAPKDVSKPPAEEEAEARIEMVEEDPNDDENWEDIDDIFEGIENPEDFEAKEEREKEKKPKKERKSMEWDDIKPREVDFTTSFVGPSPVVIESATSSPSDAEKSPSSGVEKKEVSKKKKKIPQPPLIPKRLLEIAAAKGMHINGVATKKQKKILKKEGKKLQQELRKKVRDDAAGVRSALNGKKDPTALEEVKEQSEKRNYELNERKKGGKAKQNKNDKSSAVKEAEWNFSEAMR</sequence>
<reference evidence="12 13" key="1">
    <citation type="submission" date="2019-10" db="EMBL/GenBank/DDBJ databases">
        <authorList>
            <person name="Palmer J.M."/>
        </authorList>
    </citation>
    <scope>NUCLEOTIDE SEQUENCE [LARGE SCALE GENOMIC DNA]</scope>
    <source>
        <strain evidence="12 13">TWF718</strain>
    </source>
</reference>
<dbReference type="SUPFAM" id="SSF75217">
    <property type="entry name" value="alpha/beta knot"/>
    <property type="match status" value="1"/>
</dbReference>
<dbReference type="PANTHER" id="PTHR46103">
    <property type="entry name" value="RRNA METHYLTRANSFERASE 1, MITOCHONDRIAL"/>
    <property type="match status" value="1"/>
</dbReference>
<dbReference type="InterPro" id="IPR013123">
    <property type="entry name" value="SpoU_subst-bd"/>
</dbReference>
<dbReference type="InterPro" id="IPR029064">
    <property type="entry name" value="Ribosomal_eL30-like_sf"/>
</dbReference>
<keyword evidence="4" id="KW-0489">Methyltransferase</keyword>
<dbReference type="Proteomes" id="UP001313282">
    <property type="component" value="Unassembled WGS sequence"/>
</dbReference>
<gene>
    <name evidence="12" type="ORF">TWF718_000285</name>
</gene>
<proteinExistence type="inferred from homology"/>
<feature type="region of interest" description="Disordered" evidence="10">
    <location>
        <begin position="810"/>
        <end position="905"/>
    </location>
</feature>
<dbReference type="InterPro" id="IPR047182">
    <property type="entry name" value="MRM1"/>
</dbReference>
<dbReference type="Gene3D" id="3.30.1330.30">
    <property type="match status" value="1"/>
</dbReference>
<name>A0AAN8RRH6_9PEZI</name>
<feature type="compositionally biased region" description="Basic and acidic residues" evidence="10">
    <location>
        <begin position="885"/>
        <end position="897"/>
    </location>
</feature>
<dbReference type="GO" id="GO:0005739">
    <property type="term" value="C:mitochondrion"/>
    <property type="evidence" value="ECO:0007669"/>
    <property type="project" value="UniProtKB-SubCell"/>
</dbReference>
<evidence type="ECO:0000256" key="7">
    <source>
        <dbReference type="ARBA" id="ARBA00022946"/>
    </source>
</evidence>
<keyword evidence="7" id="KW-0809">Transit peptide</keyword>
<dbReference type="CDD" id="cd18105">
    <property type="entry name" value="SpoU-like_MRM1"/>
    <property type="match status" value="1"/>
</dbReference>
<comment type="caution">
    <text evidence="12">The sequence shown here is derived from an EMBL/GenBank/DDBJ whole genome shotgun (WGS) entry which is preliminary data.</text>
</comment>
<dbReference type="EMBL" id="JAVHNR010000001">
    <property type="protein sequence ID" value="KAK6355906.1"/>
    <property type="molecule type" value="Genomic_DNA"/>
</dbReference>
<dbReference type="Pfam" id="PF00588">
    <property type="entry name" value="SpoU_methylase"/>
    <property type="match status" value="1"/>
</dbReference>
<feature type="compositionally biased region" description="Acidic residues" evidence="10">
    <location>
        <begin position="692"/>
        <end position="720"/>
    </location>
</feature>
<accession>A0AAN8RRH6</accession>
<dbReference type="PANTHER" id="PTHR46103:SF1">
    <property type="entry name" value="RRNA METHYLTRANSFERASE 1, MITOCHONDRIAL"/>
    <property type="match status" value="1"/>
</dbReference>
<organism evidence="12 13">
    <name type="scientific">Orbilia javanica</name>
    <dbReference type="NCBI Taxonomy" id="47235"/>
    <lineage>
        <taxon>Eukaryota</taxon>
        <taxon>Fungi</taxon>
        <taxon>Dikarya</taxon>
        <taxon>Ascomycota</taxon>
        <taxon>Pezizomycotina</taxon>
        <taxon>Orbiliomycetes</taxon>
        <taxon>Orbiliales</taxon>
        <taxon>Orbiliaceae</taxon>
        <taxon>Orbilia</taxon>
    </lineage>
</organism>
<dbReference type="InterPro" id="IPR029028">
    <property type="entry name" value="Alpha/beta_knot_MTases"/>
</dbReference>
<protein>
    <recommendedName>
        <fullName evidence="9">rRNA methyltransferase 1, mitochondrial</fullName>
    </recommendedName>
</protein>
<feature type="compositionally biased region" description="Low complexity" evidence="10">
    <location>
        <begin position="766"/>
        <end position="778"/>
    </location>
</feature>
<keyword evidence="5" id="KW-0808">Transferase</keyword>
<evidence type="ECO:0000256" key="1">
    <source>
        <dbReference type="ARBA" id="ARBA00004173"/>
    </source>
</evidence>
<feature type="region of interest" description="Disordered" evidence="10">
    <location>
        <begin position="95"/>
        <end position="125"/>
    </location>
</feature>
<evidence type="ECO:0000256" key="8">
    <source>
        <dbReference type="ARBA" id="ARBA00023128"/>
    </source>
</evidence>
<dbReference type="InterPro" id="IPR029026">
    <property type="entry name" value="tRNA_m1G_MTases_N"/>
</dbReference>
<dbReference type="SUPFAM" id="SSF55315">
    <property type="entry name" value="L30e-like"/>
    <property type="match status" value="1"/>
</dbReference>
<feature type="compositionally biased region" description="Basic and acidic residues" evidence="10">
    <location>
        <begin position="623"/>
        <end position="634"/>
    </location>
</feature>
<evidence type="ECO:0000313" key="13">
    <source>
        <dbReference type="Proteomes" id="UP001313282"/>
    </source>
</evidence>
<evidence type="ECO:0000256" key="10">
    <source>
        <dbReference type="SAM" id="MobiDB-lite"/>
    </source>
</evidence>
<keyword evidence="13" id="KW-1185">Reference proteome</keyword>
<feature type="compositionally biased region" description="Basic and acidic residues" evidence="10">
    <location>
        <begin position="825"/>
        <end position="844"/>
    </location>
</feature>
<dbReference type="Gene3D" id="3.40.1280.10">
    <property type="match status" value="1"/>
</dbReference>
<dbReference type="GO" id="GO:0003723">
    <property type="term" value="F:RNA binding"/>
    <property type="evidence" value="ECO:0007669"/>
    <property type="project" value="InterPro"/>
</dbReference>
<keyword evidence="8" id="KW-0496">Mitochondrion</keyword>
<evidence type="ECO:0000256" key="9">
    <source>
        <dbReference type="ARBA" id="ARBA00034881"/>
    </source>
</evidence>
<dbReference type="InterPro" id="IPR047261">
    <property type="entry name" value="MRM1_MeTrfase_dom"/>
</dbReference>
<feature type="compositionally biased region" description="Basic and acidic residues" evidence="10">
    <location>
        <begin position="672"/>
        <end position="691"/>
    </location>
</feature>
<dbReference type="SMART" id="SM00967">
    <property type="entry name" value="SpoU_sub_bind"/>
    <property type="match status" value="1"/>
</dbReference>
<keyword evidence="6" id="KW-0949">S-adenosyl-L-methionine</keyword>
<evidence type="ECO:0000313" key="12">
    <source>
        <dbReference type="EMBL" id="KAK6355906.1"/>
    </source>
</evidence>
<evidence type="ECO:0000256" key="4">
    <source>
        <dbReference type="ARBA" id="ARBA00022603"/>
    </source>
</evidence>
<evidence type="ECO:0000256" key="6">
    <source>
        <dbReference type="ARBA" id="ARBA00022691"/>
    </source>
</evidence>
<evidence type="ECO:0000256" key="3">
    <source>
        <dbReference type="ARBA" id="ARBA00022552"/>
    </source>
</evidence>
<dbReference type="AlphaFoldDB" id="A0AAN8RRH6"/>
<evidence type="ECO:0000256" key="2">
    <source>
        <dbReference type="ARBA" id="ARBA00007228"/>
    </source>
</evidence>
<comment type="subcellular location">
    <subcellularLocation>
        <location evidence="1">Mitochondrion</location>
    </subcellularLocation>
</comment>
<dbReference type="GO" id="GO:0016435">
    <property type="term" value="F:rRNA (guanine) methyltransferase activity"/>
    <property type="evidence" value="ECO:0007669"/>
    <property type="project" value="TreeGrafter"/>
</dbReference>
<feature type="compositionally biased region" description="Basic and acidic residues" evidence="10">
    <location>
        <begin position="852"/>
        <end position="877"/>
    </location>
</feature>
<comment type="similarity">
    <text evidence="2">Belongs to the class IV-like SAM-binding methyltransferase superfamily. RNA methyltransferase TrmH family.</text>
</comment>
<keyword evidence="3" id="KW-0698">rRNA processing</keyword>
<feature type="region of interest" description="Disordered" evidence="10">
    <location>
        <begin position="45"/>
        <end position="77"/>
    </location>
</feature>
<dbReference type="InterPro" id="IPR001537">
    <property type="entry name" value="SpoU_MeTrfase"/>
</dbReference>
<evidence type="ECO:0000256" key="5">
    <source>
        <dbReference type="ARBA" id="ARBA00022679"/>
    </source>
</evidence>
<feature type="compositionally biased region" description="Polar residues" evidence="10">
    <location>
        <begin position="647"/>
        <end position="668"/>
    </location>
</feature>